<gene>
    <name evidence="1" type="ORF">EJ04DRAFT_609023</name>
</gene>
<evidence type="ECO:0000313" key="1">
    <source>
        <dbReference type="EMBL" id="KAF2732011.1"/>
    </source>
</evidence>
<accession>A0A9P4QW35</accession>
<sequence length="244" mass="26796">MTSGACHQLEPKSKHRISTLITGNRAALVFPPSEYNLRCLKESYQAAGTDSKGPRNYLEGINPLESDETINVGDTIIEPDDANEGSITTMASDDTIDDVEVDHEVNLSKAFDCRTLYLQYPGSTLIIPPLCPVIIVAQTTSVSADFYISLASKLPQRVQNLSLLRARNDRRATKDEVKAQNFTHRLFNDLEQVLLNSSSNTLPAFDTGSVITELAGLWDNAKEDICQFVGASVDKKMSNKIVGM</sequence>
<dbReference type="AlphaFoldDB" id="A0A9P4QW35"/>
<evidence type="ECO:0000313" key="2">
    <source>
        <dbReference type="Proteomes" id="UP000799444"/>
    </source>
</evidence>
<protein>
    <submittedName>
        <fullName evidence="1">Uncharacterized protein</fullName>
    </submittedName>
</protein>
<comment type="caution">
    <text evidence="1">The sequence shown here is derived from an EMBL/GenBank/DDBJ whole genome shotgun (WGS) entry which is preliminary data.</text>
</comment>
<dbReference type="Proteomes" id="UP000799444">
    <property type="component" value="Unassembled WGS sequence"/>
</dbReference>
<name>A0A9P4QW35_9PLEO</name>
<reference evidence="1" key="1">
    <citation type="journal article" date="2020" name="Stud. Mycol.">
        <title>101 Dothideomycetes genomes: a test case for predicting lifestyles and emergence of pathogens.</title>
        <authorList>
            <person name="Haridas S."/>
            <person name="Albert R."/>
            <person name="Binder M."/>
            <person name="Bloem J."/>
            <person name="Labutti K."/>
            <person name="Salamov A."/>
            <person name="Andreopoulos B."/>
            <person name="Baker S."/>
            <person name="Barry K."/>
            <person name="Bills G."/>
            <person name="Bluhm B."/>
            <person name="Cannon C."/>
            <person name="Castanera R."/>
            <person name="Culley D."/>
            <person name="Daum C."/>
            <person name="Ezra D."/>
            <person name="Gonzalez J."/>
            <person name="Henrissat B."/>
            <person name="Kuo A."/>
            <person name="Liang C."/>
            <person name="Lipzen A."/>
            <person name="Lutzoni F."/>
            <person name="Magnuson J."/>
            <person name="Mondo S."/>
            <person name="Nolan M."/>
            <person name="Ohm R."/>
            <person name="Pangilinan J."/>
            <person name="Park H.-J."/>
            <person name="Ramirez L."/>
            <person name="Alfaro M."/>
            <person name="Sun H."/>
            <person name="Tritt A."/>
            <person name="Yoshinaga Y."/>
            <person name="Zwiers L.-H."/>
            <person name="Turgeon B."/>
            <person name="Goodwin S."/>
            <person name="Spatafora J."/>
            <person name="Crous P."/>
            <person name="Grigoriev I."/>
        </authorList>
    </citation>
    <scope>NUCLEOTIDE SEQUENCE</scope>
    <source>
        <strain evidence="1">CBS 125425</strain>
    </source>
</reference>
<dbReference type="EMBL" id="ML996184">
    <property type="protein sequence ID" value="KAF2732011.1"/>
    <property type="molecule type" value="Genomic_DNA"/>
</dbReference>
<organism evidence="1 2">
    <name type="scientific">Polyplosphaeria fusca</name>
    <dbReference type="NCBI Taxonomy" id="682080"/>
    <lineage>
        <taxon>Eukaryota</taxon>
        <taxon>Fungi</taxon>
        <taxon>Dikarya</taxon>
        <taxon>Ascomycota</taxon>
        <taxon>Pezizomycotina</taxon>
        <taxon>Dothideomycetes</taxon>
        <taxon>Pleosporomycetidae</taxon>
        <taxon>Pleosporales</taxon>
        <taxon>Tetraplosphaeriaceae</taxon>
        <taxon>Polyplosphaeria</taxon>
    </lineage>
</organism>
<proteinExistence type="predicted"/>
<keyword evidence="2" id="KW-1185">Reference proteome</keyword>